<dbReference type="PROSITE" id="PS51257">
    <property type="entry name" value="PROKAR_LIPOPROTEIN"/>
    <property type="match status" value="1"/>
</dbReference>
<name>A0A9D2AD16_9FIRM</name>
<evidence type="ECO:0000256" key="2">
    <source>
        <dbReference type="SAM" id="SignalP"/>
    </source>
</evidence>
<evidence type="ECO:0000256" key="1">
    <source>
        <dbReference type="SAM" id="MobiDB-lite"/>
    </source>
</evidence>
<dbReference type="Pfam" id="PF14903">
    <property type="entry name" value="WG_beta_rep"/>
    <property type="match status" value="2"/>
</dbReference>
<dbReference type="AlphaFoldDB" id="A0A9D2AD16"/>
<reference evidence="3" key="1">
    <citation type="journal article" date="2021" name="PeerJ">
        <title>Extensive microbial diversity within the chicken gut microbiome revealed by metagenomics and culture.</title>
        <authorList>
            <person name="Gilroy R."/>
            <person name="Ravi A."/>
            <person name="Getino M."/>
            <person name="Pursley I."/>
            <person name="Horton D.L."/>
            <person name="Alikhan N.F."/>
            <person name="Baker D."/>
            <person name="Gharbi K."/>
            <person name="Hall N."/>
            <person name="Watson M."/>
            <person name="Adriaenssens E.M."/>
            <person name="Foster-Nyarko E."/>
            <person name="Jarju S."/>
            <person name="Secka A."/>
            <person name="Antonio M."/>
            <person name="Oren A."/>
            <person name="Chaudhuri R.R."/>
            <person name="La Ragione R."/>
            <person name="Hildebrand F."/>
            <person name="Pallen M.J."/>
        </authorList>
    </citation>
    <scope>NUCLEOTIDE SEQUENCE</scope>
    <source>
        <strain evidence="3">2239</strain>
    </source>
</reference>
<evidence type="ECO:0000313" key="3">
    <source>
        <dbReference type="EMBL" id="HIX05169.1"/>
    </source>
</evidence>
<comment type="caution">
    <text evidence="3">The sequence shown here is derived from an EMBL/GenBank/DDBJ whole genome shotgun (WGS) entry which is preliminary data.</text>
</comment>
<gene>
    <name evidence="3" type="ORF">H9865_03525</name>
</gene>
<dbReference type="PANTHER" id="PTHR37841">
    <property type="entry name" value="GLR2918 PROTEIN"/>
    <property type="match status" value="1"/>
</dbReference>
<dbReference type="EMBL" id="DXFW01000009">
    <property type="protein sequence ID" value="HIX05169.1"/>
    <property type="molecule type" value="Genomic_DNA"/>
</dbReference>
<feature type="region of interest" description="Disordered" evidence="1">
    <location>
        <begin position="34"/>
        <end position="57"/>
    </location>
</feature>
<organism evidence="3 4">
    <name type="scientific">Candidatus Allofournierella pullicola</name>
    <dbReference type="NCBI Taxonomy" id="2838596"/>
    <lineage>
        <taxon>Bacteria</taxon>
        <taxon>Bacillati</taxon>
        <taxon>Bacillota</taxon>
        <taxon>Clostridia</taxon>
        <taxon>Eubacteriales</taxon>
        <taxon>Oscillospiraceae</taxon>
        <taxon>Allofournierella</taxon>
    </lineage>
</organism>
<protein>
    <submittedName>
        <fullName evidence="3">WG repeat-containing protein</fullName>
    </submittedName>
</protein>
<sequence length="331" mass="35066">MKKILSLCLAAALVLSLAACGKSEPESYPVEVVGPERTSAPVPTAAPDASASPQPGWAVAPRTDIEIQKSLADYDKPQTTQLAQQDQLAFFMQNDKIGVIDLEGNVRIPADKDVHWCSVCGITNADESEVYEQDGTVVGAGGHGLASGTLYYDVNSRKVYAEDMGWLYSWEELKASTNQPFIADAVTITPKEGAGSPEDTYISATDTPVNVSEVQGKVIIMPDGTPLDGVVYEEVTSASEGLFAAKMAGLWGFVNATTGQQAVPFVYQSVRPFNEGLAAVKTADGWGFINTSGAEQTVMTFENAQSASGGKAWVKTADGWGVALLSDWKPA</sequence>
<keyword evidence="2" id="KW-0732">Signal</keyword>
<reference evidence="3" key="2">
    <citation type="submission" date="2021-04" db="EMBL/GenBank/DDBJ databases">
        <authorList>
            <person name="Gilroy R."/>
        </authorList>
    </citation>
    <scope>NUCLEOTIDE SEQUENCE</scope>
    <source>
        <strain evidence="3">2239</strain>
    </source>
</reference>
<feature type="signal peptide" evidence="2">
    <location>
        <begin position="1"/>
        <end position="21"/>
    </location>
</feature>
<proteinExistence type="predicted"/>
<feature type="chain" id="PRO_5039088734" evidence="2">
    <location>
        <begin position="22"/>
        <end position="331"/>
    </location>
</feature>
<dbReference type="InterPro" id="IPR032774">
    <property type="entry name" value="WG_beta_rep"/>
</dbReference>
<evidence type="ECO:0000313" key="4">
    <source>
        <dbReference type="Proteomes" id="UP000824193"/>
    </source>
</evidence>
<accession>A0A9D2AD16</accession>
<dbReference type="Proteomes" id="UP000824193">
    <property type="component" value="Unassembled WGS sequence"/>
</dbReference>
<dbReference type="PANTHER" id="PTHR37841:SF1">
    <property type="entry name" value="DUF3298 DOMAIN-CONTAINING PROTEIN"/>
    <property type="match status" value="1"/>
</dbReference>